<accession>A0A7S2NFQ1</accession>
<evidence type="ECO:0000313" key="3">
    <source>
        <dbReference type="EMBL" id="CAD9538621.1"/>
    </source>
</evidence>
<keyword evidence="2" id="KW-0472">Membrane</keyword>
<feature type="transmembrane region" description="Helical" evidence="2">
    <location>
        <begin position="651"/>
        <end position="667"/>
    </location>
</feature>
<keyword evidence="2" id="KW-0812">Transmembrane</keyword>
<sequence>MAAQRASYSAFSSCVDGNTSWWRDHDAAVRLCADQMADACNLCICCQDCPCEMTTVLAGNVATRVILGLALLLLIRFWGSVEQHEPSTPDRAAQDEPANEPPSPLQTVATKYQTHPQGAEVVAGALAHWHEHGLIDDSLRTTLLATLQSPVSARLPDKSIAPLRGSALALGLALLAVIITLFESFDDESPTILRTMLSPFIYMADAPVMGKGVAMLLLAALSQVKSGDGVHWEVARAFFVGAFLGAVALAFIDTGHHRGETCSAPRTRIASNAVACEGDALWYRVWGTSVLVSFAVLGHGPTKQSYQAAWLWACVGILALSSRATSGGQLPASTLTLGVGGLACLLLDYKHNRSYHHDRMPPIGSEPIERWLMRRGWRISGTLSLLACEAIAPRGGWLLATGACSFAAALLHSQSGADCNTATRNGGFNWSVGWLAAAAIQRDLLFGGLLSVGGGTMCLLGILLVGVGRMRQDDGMTVLACACWVVAAVIHEVSPSPPNLPVLSILPTGSLQFDIGYRIGPHGVALVLLGTALFTLGQCLGGESVLRLNGQAGSLHKQSGLACLLAAAALYEWGSSGATGTLALSAYMILAIGSRGGGSGELSVLTCTGLLIGTLAQEAFWFEMVPWRGAPSAAAATVLIMEGVSRSMSEVTSLGAHILLLAILYHGHATPHVLGLNGILRLAVLLIGCTALLGGWNVEPKFGLTLARRHAPALSLLHNVMVRATLGLLSLAIVAGNAGSYEAWLDSQDATFFSKRPYAKRAALLPWTLPLLVYVLALVRLWPEQARKRGVRALSAAILLALFTHGLGGGLAWSSMALTLALAAAALPRIEAALLRCCAYSLESEP</sequence>
<reference evidence="3" key="1">
    <citation type="submission" date="2021-01" db="EMBL/GenBank/DDBJ databases">
        <authorList>
            <person name="Corre E."/>
            <person name="Pelletier E."/>
            <person name="Niang G."/>
            <person name="Scheremetjew M."/>
            <person name="Finn R."/>
            <person name="Kale V."/>
            <person name="Holt S."/>
            <person name="Cochrane G."/>
            <person name="Meng A."/>
            <person name="Brown T."/>
            <person name="Cohen L."/>
        </authorList>
    </citation>
    <scope>NUCLEOTIDE SEQUENCE</scope>
    <source>
        <strain evidence="3">UTEX LB 985</strain>
    </source>
</reference>
<keyword evidence="2" id="KW-1133">Transmembrane helix</keyword>
<proteinExistence type="predicted"/>
<feature type="transmembrane region" description="Helical" evidence="2">
    <location>
        <begin position="794"/>
        <end position="813"/>
    </location>
</feature>
<gene>
    <name evidence="3" type="ORF">CBRE1094_LOCUS40671</name>
</gene>
<feature type="region of interest" description="Disordered" evidence="1">
    <location>
        <begin position="85"/>
        <end position="106"/>
    </location>
</feature>
<evidence type="ECO:0000256" key="2">
    <source>
        <dbReference type="SAM" id="Phobius"/>
    </source>
</evidence>
<feature type="transmembrane region" description="Helical" evidence="2">
    <location>
        <begin position="444"/>
        <end position="465"/>
    </location>
</feature>
<organism evidence="3">
    <name type="scientific">Haptolina brevifila</name>
    <dbReference type="NCBI Taxonomy" id="156173"/>
    <lineage>
        <taxon>Eukaryota</taxon>
        <taxon>Haptista</taxon>
        <taxon>Haptophyta</taxon>
        <taxon>Prymnesiophyceae</taxon>
        <taxon>Prymnesiales</taxon>
        <taxon>Prymnesiaceae</taxon>
        <taxon>Haptolina</taxon>
    </lineage>
</organism>
<feature type="transmembrane region" description="Helical" evidence="2">
    <location>
        <begin position="234"/>
        <end position="252"/>
    </location>
</feature>
<feature type="transmembrane region" description="Helical" evidence="2">
    <location>
        <begin position="163"/>
        <end position="182"/>
    </location>
</feature>
<feature type="compositionally biased region" description="Basic and acidic residues" evidence="1">
    <location>
        <begin position="85"/>
        <end position="94"/>
    </location>
</feature>
<feature type="transmembrane region" description="Helical" evidence="2">
    <location>
        <begin position="679"/>
        <end position="699"/>
    </location>
</feature>
<feature type="transmembrane region" description="Helical" evidence="2">
    <location>
        <begin position="720"/>
        <end position="744"/>
    </location>
</feature>
<protein>
    <submittedName>
        <fullName evidence="3">Uncharacterized protein</fullName>
    </submittedName>
</protein>
<dbReference type="AlphaFoldDB" id="A0A7S2NFQ1"/>
<feature type="transmembrane region" description="Helical" evidence="2">
    <location>
        <begin position="202"/>
        <end position="222"/>
    </location>
</feature>
<name>A0A7S2NFQ1_9EUKA</name>
<dbReference type="EMBL" id="HBGU01074640">
    <property type="protein sequence ID" value="CAD9538621.1"/>
    <property type="molecule type" value="Transcribed_RNA"/>
</dbReference>
<feature type="transmembrane region" description="Helical" evidence="2">
    <location>
        <begin position="764"/>
        <end position="782"/>
    </location>
</feature>
<evidence type="ECO:0000256" key="1">
    <source>
        <dbReference type="SAM" id="MobiDB-lite"/>
    </source>
</evidence>